<dbReference type="Gene3D" id="3.40.570.10">
    <property type="entry name" value="Extracellular Endonuclease, subunit A"/>
    <property type="match status" value="1"/>
</dbReference>
<evidence type="ECO:0000256" key="3">
    <source>
        <dbReference type="ARBA" id="ARBA00022722"/>
    </source>
</evidence>
<evidence type="ECO:0000256" key="5">
    <source>
        <dbReference type="ARBA" id="ARBA00022759"/>
    </source>
</evidence>
<dbReference type="PROSITE" id="PS01070">
    <property type="entry name" value="NUCLEASE_NON_SPEC"/>
    <property type="match status" value="1"/>
</dbReference>
<evidence type="ECO:0000256" key="4">
    <source>
        <dbReference type="ARBA" id="ARBA00022723"/>
    </source>
</evidence>
<keyword evidence="5 8" id="KW-0255">Endonuclease</keyword>
<keyword evidence="3 8" id="KW-0540">Nuclease</keyword>
<dbReference type="InterPro" id="IPR040255">
    <property type="entry name" value="Non-specific_endonuclease"/>
</dbReference>
<evidence type="ECO:0000256" key="7">
    <source>
        <dbReference type="ARBA" id="ARBA00022842"/>
    </source>
</evidence>
<keyword evidence="4 8" id="KW-0479">Metal-binding</keyword>
<dbReference type="InterPro" id="IPR044925">
    <property type="entry name" value="His-Me_finger_sf"/>
</dbReference>
<evidence type="ECO:0000259" key="10">
    <source>
        <dbReference type="SMART" id="SM00892"/>
    </source>
</evidence>
<sequence length="356" mass="40603">MSRRLLPVVSFAAFATGGILGVLFERKRQQENFLPVVHAKRDVVDGGLGQSRQSEIMRFGYPSFENIKAKNDYVLSYNRRLRLANWVAEHLTARNVYNRDLDRGKCDFAQDPTIHPLFSTSNEDYRMSGYDRGHLAAAANHRSSQDSMCATFFLSNMSPQVGEQTCQLFKWLASKLSNYGARGPLALASPFACGSRVTSCDSPRLLFKMYNNISLVEVFFPFFKAGSGFNRDAWEHLEKYSRHLTRFYKNVYVITGPLFLPKLEADNQLYVKYKLIGINRIAVPTHFFKIILGETNDNQLEMQSYILPNQPINEKTPLHMFQVPTDTIEKASGLIVFDKVPRHNIKQIRPTIPVSS</sequence>
<evidence type="ECO:0000259" key="9">
    <source>
        <dbReference type="SMART" id="SM00477"/>
    </source>
</evidence>
<gene>
    <name evidence="11" type="ORF">PEVE_00008105</name>
</gene>
<evidence type="ECO:0000256" key="8">
    <source>
        <dbReference type="RuleBase" id="RU366055"/>
    </source>
</evidence>
<reference evidence="11 12" key="1">
    <citation type="submission" date="2022-05" db="EMBL/GenBank/DDBJ databases">
        <authorList>
            <consortium name="Genoscope - CEA"/>
            <person name="William W."/>
        </authorList>
    </citation>
    <scope>NUCLEOTIDE SEQUENCE [LARGE SCALE GENOMIC DNA]</scope>
</reference>
<name>A0ABN8M1V2_9CNID</name>
<dbReference type="InterPro" id="IPR044929">
    <property type="entry name" value="DNA/RNA_non-sp_Endonuclease_sf"/>
</dbReference>
<accession>A0ABN8M1V2</accession>
<feature type="domain" description="DNA/RNA non-specific endonuclease/pyrophosphatase/phosphodiesterase" evidence="10">
    <location>
        <begin position="69"/>
        <end position="343"/>
    </location>
</feature>
<dbReference type="CDD" id="cd00091">
    <property type="entry name" value="NUC"/>
    <property type="match status" value="1"/>
</dbReference>
<dbReference type="SMART" id="SM00892">
    <property type="entry name" value="Endonuclease_NS"/>
    <property type="match status" value="1"/>
</dbReference>
<dbReference type="Pfam" id="PF01223">
    <property type="entry name" value="Endonuclease_NS"/>
    <property type="match status" value="2"/>
</dbReference>
<keyword evidence="12" id="KW-1185">Reference proteome</keyword>
<dbReference type="InterPro" id="IPR001604">
    <property type="entry name" value="Endo_G_ENPP1-like_dom"/>
</dbReference>
<dbReference type="Proteomes" id="UP001159427">
    <property type="component" value="Unassembled WGS sequence"/>
</dbReference>
<evidence type="ECO:0000256" key="6">
    <source>
        <dbReference type="ARBA" id="ARBA00022801"/>
    </source>
</evidence>
<proteinExistence type="inferred from homology"/>
<dbReference type="EMBL" id="CALNXI010000155">
    <property type="protein sequence ID" value="CAH3020650.1"/>
    <property type="molecule type" value="Genomic_DNA"/>
</dbReference>
<keyword evidence="6 8" id="KW-0378">Hydrolase</keyword>
<evidence type="ECO:0000256" key="1">
    <source>
        <dbReference type="ARBA" id="ARBA00001946"/>
    </source>
</evidence>
<evidence type="ECO:0000256" key="2">
    <source>
        <dbReference type="ARBA" id="ARBA00010052"/>
    </source>
</evidence>
<dbReference type="InterPro" id="IPR018524">
    <property type="entry name" value="DNA/RNA_endonuclease_AS"/>
</dbReference>
<comment type="similarity">
    <text evidence="2 8">Belongs to the DNA/RNA non-specific endonuclease family.</text>
</comment>
<feature type="domain" description="ENPP1-3/EXOG-like endonuclease/phosphodiesterase" evidence="9">
    <location>
        <begin position="70"/>
        <end position="343"/>
    </location>
</feature>
<keyword evidence="7" id="KW-0460">Magnesium</keyword>
<dbReference type="EC" id="3.1.30.-" evidence="8"/>
<organism evidence="11 12">
    <name type="scientific">Porites evermanni</name>
    <dbReference type="NCBI Taxonomy" id="104178"/>
    <lineage>
        <taxon>Eukaryota</taxon>
        <taxon>Metazoa</taxon>
        <taxon>Cnidaria</taxon>
        <taxon>Anthozoa</taxon>
        <taxon>Hexacorallia</taxon>
        <taxon>Scleractinia</taxon>
        <taxon>Fungiina</taxon>
        <taxon>Poritidae</taxon>
        <taxon>Porites</taxon>
    </lineage>
</organism>
<protein>
    <recommendedName>
        <fullName evidence="8">Endonuclease</fullName>
        <ecNumber evidence="8">3.1.30.-</ecNumber>
    </recommendedName>
</protein>
<evidence type="ECO:0000313" key="11">
    <source>
        <dbReference type="EMBL" id="CAH3020650.1"/>
    </source>
</evidence>
<dbReference type="SMART" id="SM00477">
    <property type="entry name" value="NUC"/>
    <property type="match status" value="1"/>
</dbReference>
<comment type="caution">
    <text evidence="11">The sequence shown here is derived from an EMBL/GenBank/DDBJ whole genome shotgun (WGS) entry which is preliminary data.</text>
</comment>
<dbReference type="SUPFAM" id="SSF54060">
    <property type="entry name" value="His-Me finger endonucleases"/>
    <property type="match status" value="2"/>
</dbReference>
<dbReference type="PANTHER" id="PTHR13966">
    <property type="entry name" value="ENDONUCLEASE RELATED"/>
    <property type="match status" value="1"/>
</dbReference>
<evidence type="ECO:0000313" key="12">
    <source>
        <dbReference type="Proteomes" id="UP001159427"/>
    </source>
</evidence>
<comment type="cofactor">
    <cofactor evidence="1 8">
        <name>Mg(2+)</name>
        <dbReference type="ChEBI" id="CHEBI:18420"/>
    </cofactor>
</comment>
<dbReference type="InterPro" id="IPR020821">
    <property type="entry name" value="ENPP1-3/EXOG-like_nuc-like"/>
</dbReference>
<dbReference type="PANTHER" id="PTHR13966:SF5">
    <property type="entry name" value="ENDONUCLEASE G, MITOCHONDRIAL"/>
    <property type="match status" value="1"/>
</dbReference>